<protein>
    <submittedName>
        <fullName evidence="2">Uncharacterized protein</fullName>
    </submittedName>
</protein>
<evidence type="ECO:0000256" key="1">
    <source>
        <dbReference type="SAM" id="Phobius"/>
    </source>
</evidence>
<evidence type="ECO:0000313" key="2">
    <source>
        <dbReference type="EMBL" id="HIQ71411.1"/>
    </source>
</evidence>
<reference evidence="2" key="1">
    <citation type="submission" date="2020-10" db="EMBL/GenBank/DDBJ databases">
        <authorList>
            <person name="Gilroy R."/>
        </authorList>
    </citation>
    <scope>NUCLEOTIDE SEQUENCE</scope>
    <source>
        <strain evidence="2">ChiSxjej2B14-6234</strain>
    </source>
</reference>
<reference evidence="2" key="2">
    <citation type="journal article" date="2021" name="PeerJ">
        <title>Extensive microbial diversity within the chicken gut microbiome revealed by metagenomics and culture.</title>
        <authorList>
            <person name="Gilroy R."/>
            <person name="Ravi A."/>
            <person name="Getino M."/>
            <person name="Pursley I."/>
            <person name="Horton D.L."/>
            <person name="Alikhan N.F."/>
            <person name="Baker D."/>
            <person name="Gharbi K."/>
            <person name="Hall N."/>
            <person name="Watson M."/>
            <person name="Adriaenssens E.M."/>
            <person name="Foster-Nyarko E."/>
            <person name="Jarju S."/>
            <person name="Secka A."/>
            <person name="Antonio M."/>
            <person name="Oren A."/>
            <person name="Chaudhuri R.R."/>
            <person name="La Ragione R."/>
            <person name="Hildebrand F."/>
            <person name="Pallen M.J."/>
        </authorList>
    </citation>
    <scope>NUCLEOTIDE SEQUENCE</scope>
    <source>
        <strain evidence="2">ChiSxjej2B14-6234</strain>
    </source>
</reference>
<accession>A0A9D0Z8Z3</accession>
<feature type="transmembrane region" description="Helical" evidence="1">
    <location>
        <begin position="79"/>
        <end position="99"/>
    </location>
</feature>
<sequence length="181" mass="19715">MGEDKYAGDYRVVKHVDPATGKEERRLVYTGEYFSLNLDAREKARRCLLLAGCAALGICGFLIAGLIQSAAARTLLVSMPHMFTMIALFFMLVSAVRILRLKERFTRKERDRALHRGRNACRAQTLLSAAALLGDLFLVATGRGSEVEGLALLGYALMLAAGALSLLVLRDVSAPMVDKGL</sequence>
<keyword evidence="1" id="KW-0472">Membrane</keyword>
<dbReference type="EMBL" id="DVFJ01000011">
    <property type="protein sequence ID" value="HIQ71411.1"/>
    <property type="molecule type" value="Genomic_DNA"/>
</dbReference>
<proteinExistence type="predicted"/>
<keyword evidence="1" id="KW-1133">Transmembrane helix</keyword>
<organism evidence="2 3">
    <name type="scientific">Candidatus Onthenecus intestinigallinarum</name>
    <dbReference type="NCBI Taxonomy" id="2840875"/>
    <lineage>
        <taxon>Bacteria</taxon>
        <taxon>Bacillati</taxon>
        <taxon>Bacillota</taxon>
        <taxon>Clostridia</taxon>
        <taxon>Eubacteriales</taxon>
        <taxon>Candidatus Onthenecus</taxon>
    </lineage>
</organism>
<feature type="transmembrane region" description="Helical" evidence="1">
    <location>
        <begin position="120"/>
        <end position="140"/>
    </location>
</feature>
<name>A0A9D0Z8Z3_9FIRM</name>
<evidence type="ECO:0000313" key="3">
    <source>
        <dbReference type="Proteomes" id="UP000886887"/>
    </source>
</evidence>
<feature type="transmembrane region" description="Helical" evidence="1">
    <location>
        <begin position="152"/>
        <end position="169"/>
    </location>
</feature>
<gene>
    <name evidence="2" type="ORF">IAB73_04270</name>
</gene>
<dbReference type="AlphaFoldDB" id="A0A9D0Z8Z3"/>
<feature type="transmembrane region" description="Helical" evidence="1">
    <location>
        <begin position="47"/>
        <end position="67"/>
    </location>
</feature>
<comment type="caution">
    <text evidence="2">The sequence shown here is derived from an EMBL/GenBank/DDBJ whole genome shotgun (WGS) entry which is preliminary data.</text>
</comment>
<keyword evidence="1" id="KW-0812">Transmembrane</keyword>
<dbReference type="Proteomes" id="UP000886887">
    <property type="component" value="Unassembled WGS sequence"/>
</dbReference>